<sequence length="313" mass="35147">RVEVKRTKQNRQIDPDWRVKSTKPGTYKKKIIRTETDKYQRLEPTIIRRAEGLLVRASQEVAFAHEIKLLSIGKEVPMDSRLRPLAVELINGTITLKSRIGATRGITKQQKSPAVLDGNSTLAKLFIANVHRKLHHAGVEMTINECRQHYWILRLRPRLADIFWARWLREYLPELQNRRDPHGKGPAIKKGDVVLIADPNLPRNVWPRGLITSTYPGGDGIVRAVDVLTKGGTLRRPTKKLILLQQSESSSTTGVPATVAPQERAQSLVLHPPTPALPACEKTYAARNSVVPQPARSQPVVSSLKPQAVQYQQ</sequence>
<feature type="non-terminal residue" evidence="3">
    <location>
        <position position="313"/>
    </location>
</feature>
<feature type="domain" description="DUF5641" evidence="2">
    <location>
        <begin position="158"/>
        <end position="244"/>
    </location>
</feature>
<dbReference type="InterPro" id="IPR040676">
    <property type="entry name" value="DUF5641"/>
</dbReference>
<gene>
    <name evidence="3" type="ORF">OBRU01_25353</name>
</gene>
<protein>
    <submittedName>
        <fullName evidence="3">RNase H and integrase-like protein</fullName>
    </submittedName>
</protein>
<dbReference type="EMBL" id="JTDY01010309">
    <property type="protein sequence ID" value="KOB58252.1"/>
    <property type="molecule type" value="Genomic_DNA"/>
</dbReference>
<evidence type="ECO:0000313" key="3">
    <source>
        <dbReference type="EMBL" id="KOB58252.1"/>
    </source>
</evidence>
<name>A0A0L7K4V3_OPEBR</name>
<keyword evidence="4" id="KW-1185">Reference proteome</keyword>
<proteinExistence type="predicted"/>
<dbReference type="PANTHER" id="PTHR47331">
    <property type="entry name" value="PHD-TYPE DOMAIN-CONTAINING PROTEIN"/>
    <property type="match status" value="1"/>
</dbReference>
<dbReference type="Pfam" id="PF18701">
    <property type="entry name" value="DUF5641"/>
    <property type="match status" value="1"/>
</dbReference>
<feature type="non-terminal residue" evidence="3">
    <location>
        <position position="1"/>
    </location>
</feature>
<feature type="compositionally biased region" description="Polar residues" evidence="1">
    <location>
        <begin position="295"/>
        <end position="313"/>
    </location>
</feature>
<feature type="region of interest" description="Disordered" evidence="1">
    <location>
        <begin position="290"/>
        <end position="313"/>
    </location>
</feature>
<evidence type="ECO:0000256" key="1">
    <source>
        <dbReference type="SAM" id="MobiDB-lite"/>
    </source>
</evidence>
<dbReference type="STRING" id="104452.A0A0L7K4V3"/>
<evidence type="ECO:0000259" key="2">
    <source>
        <dbReference type="Pfam" id="PF18701"/>
    </source>
</evidence>
<dbReference type="Proteomes" id="UP000037510">
    <property type="component" value="Unassembled WGS sequence"/>
</dbReference>
<evidence type="ECO:0000313" key="4">
    <source>
        <dbReference type="Proteomes" id="UP000037510"/>
    </source>
</evidence>
<organism evidence="3 4">
    <name type="scientific">Operophtera brumata</name>
    <name type="common">Winter moth</name>
    <name type="synonym">Phalaena brumata</name>
    <dbReference type="NCBI Taxonomy" id="104452"/>
    <lineage>
        <taxon>Eukaryota</taxon>
        <taxon>Metazoa</taxon>
        <taxon>Ecdysozoa</taxon>
        <taxon>Arthropoda</taxon>
        <taxon>Hexapoda</taxon>
        <taxon>Insecta</taxon>
        <taxon>Pterygota</taxon>
        <taxon>Neoptera</taxon>
        <taxon>Endopterygota</taxon>
        <taxon>Lepidoptera</taxon>
        <taxon>Glossata</taxon>
        <taxon>Ditrysia</taxon>
        <taxon>Geometroidea</taxon>
        <taxon>Geometridae</taxon>
        <taxon>Larentiinae</taxon>
        <taxon>Operophtera</taxon>
    </lineage>
</organism>
<dbReference type="AlphaFoldDB" id="A0A0L7K4V3"/>
<reference evidence="3 4" key="1">
    <citation type="journal article" date="2015" name="Genome Biol. Evol.">
        <title>The genome of winter moth (Operophtera brumata) provides a genomic perspective on sexual dimorphism and phenology.</title>
        <authorList>
            <person name="Derks M.F."/>
            <person name="Smit S."/>
            <person name="Salis L."/>
            <person name="Schijlen E."/>
            <person name="Bossers A."/>
            <person name="Mateman C."/>
            <person name="Pijl A.S."/>
            <person name="de Ridder D."/>
            <person name="Groenen M.A."/>
            <person name="Visser M.E."/>
            <person name="Megens H.J."/>
        </authorList>
    </citation>
    <scope>NUCLEOTIDE SEQUENCE [LARGE SCALE GENOMIC DNA]</scope>
    <source>
        <strain evidence="3">WM2013NL</strain>
        <tissue evidence="3">Head and thorax</tissue>
    </source>
</reference>
<accession>A0A0L7K4V3</accession>
<comment type="caution">
    <text evidence="3">The sequence shown here is derived from an EMBL/GenBank/DDBJ whole genome shotgun (WGS) entry which is preliminary data.</text>
</comment>
<dbReference type="PANTHER" id="PTHR47331:SF6">
    <property type="entry name" value="DOUBLECORTIN DOMAIN-CONTAINING PROTEIN"/>
    <property type="match status" value="1"/>
</dbReference>